<accession>A0A4R2ECF8</accession>
<gene>
    <name evidence="1" type="ORF">CLV25_11283</name>
</gene>
<keyword evidence="2" id="KW-1185">Reference proteome</keyword>
<name>A0A4R2ECF8_9BACT</name>
<dbReference type="AlphaFoldDB" id="A0A4R2ECF8"/>
<evidence type="ECO:0000313" key="2">
    <source>
        <dbReference type="Proteomes" id="UP000294830"/>
    </source>
</evidence>
<proteinExistence type="predicted"/>
<dbReference type="Proteomes" id="UP000294830">
    <property type="component" value="Unassembled WGS sequence"/>
</dbReference>
<sequence length="124" mass="13196">MTLLVVGATFAQAGKVELANLAKNTPKFAGKSVEFTGKVYSVCPKSDKRIFVSPENDKTVRMAVVLKSESAANFRGKVVTVKGKLKKVAFVDPKPCGRCDGQDCARSVSDGATATYYVEASSVK</sequence>
<protein>
    <submittedName>
        <fullName evidence="1">Uncharacterized protein</fullName>
    </submittedName>
</protein>
<evidence type="ECO:0000313" key="1">
    <source>
        <dbReference type="EMBL" id="TCN64756.1"/>
    </source>
</evidence>
<dbReference type="EMBL" id="SLWB01000012">
    <property type="protein sequence ID" value="TCN64756.1"/>
    <property type="molecule type" value="Genomic_DNA"/>
</dbReference>
<organism evidence="1 2">
    <name type="scientific">Acetobacteroides hydrogenigenes</name>
    <dbReference type="NCBI Taxonomy" id="979970"/>
    <lineage>
        <taxon>Bacteria</taxon>
        <taxon>Pseudomonadati</taxon>
        <taxon>Bacteroidota</taxon>
        <taxon>Bacteroidia</taxon>
        <taxon>Bacteroidales</taxon>
        <taxon>Rikenellaceae</taxon>
        <taxon>Acetobacteroides</taxon>
    </lineage>
</organism>
<reference evidence="1 2" key="1">
    <citation type="submission" date="2019-03" db="EMBL/GenBank/DDBJ databases">
        <title>Genomic Encyclopedia of Archaeal and Bacterial Type Strains, Phase II (KMG-II): from individual species to whole genera.</title>
        <authorList>
            <person name="Goeker M."/>
        </authorList>
    </citation>
    <scope>NUCLEOTIDE SEQUENCE [LARGE SCALE GENOMIC DNA]</scope>
    <source>
        <strain evidence="1 2">RL-C</strain>
    </source>
</reference>
<comment type="caution">
    <text evidence="1">The sequence shown here is derived from an EMBL/GenBank/DDBJ whole genome shotgun (WGS) entry which is preliminary data.</text>
</comment>